<dbReference type="InterPro" id="IPR023365">
    <property type="entry name" value="Sortase_dom-sf"/>
</dbReference>
<dbReference type="GO" id="GO:0016787">
    <property type="term" value="F:hydrolase activity"/>
    <property type="evidence" value="ECO:0007669"/>
    <property type="project" value="UniProtKB-KW"/>
</dbReference>
<evidence type="ECO:0000256" key="3">
    <source>
        <dbReference type="SAM" id="Phobius"/>
    </source>
</evidence>
<gene>
    <name evidence="4" type="ORF">SAMN05421767_12118</name>
</gene>
<dbReference type="Proteomes" id="UP000198556">
    <property type="component" value="Unassembled WGS sequence"/>
</dbReference>
<keyword evidence="3" id="KW-0472">Membrane</keyword>
<dbReference type="InterPro" id="IPR005754">
    <property type="entry name" value="Sortase"/>
</dbReference>
<evidence type="ECO:0000313" key="5">
    <source>
        <dbReference type="Proteomes" id="UP000198556"/>
    </source>
</evidence>
<dbReference type="Gene3D" id="2.40.260.10">
    <property type="entry name" value="Sortase"/>
    <property type="match status" value="1"/>
</dbReference>
<feature type="transmembrane region" description="Helical" evidence="3">
    <location>
        <begin position="26"/>
        <end position="48"/>
    </location>
</feature>
<accession>A0A1H9LRT6</accession>
<organism evidence="4 5">
    <name type="scientific">Granulicatella balaenopterae</name>
    <dbReference type="NCBI Taxonomy" id="137733"/>
    <lineage>
        <taxon>Bacteria</taxon>
        <taxon>Bacillati</taxon>
        <taxon>Bacillota</taxon>
        <taxon>Bacilli</taxon>
        <taxon>Lactobacillales</taxon>
        <taxon>Carnobacteriaceae</taxon>
        <taxon>Granulicatella</taxon>
    </lineage>
</organism>
<dbReference type="OrthoDB" id="9806013at2"/>
<keyword evidence="3" id="KW-0812">Transmembrane</keyword>
<evidence type="ECO:0000256" key="1">
    <source>
        <dbReference type="ARBA" id="ARBA00022801"/>
    </source>
</evidence>
<keyword evidence="5" id="KW-1185">Reference proteome</keyword>
<keyword evidence="1" id="KW-0378">Hydrolase</keyword>
<dbReference type="InterPro" id="IPR009835">
    <property type="entry name" value="SrtB"/>
</dbReference>
<dbReference type="Pfam" id="PF04203">
    <property type="entry name" value="Sortase"/>
    <property type="match status" value="1"/>
</dbReference>
<feature type="active site" description="Acyl-thioester intermediate" evidence="2">
    <location>
        <position position="238"/>
    </location>
</feature>
<dbReference type="NCBIfam" id="TIGR03064">
    <property type="entry name" value="sortase_srtB"/>
    <property type="match status" value="1"/>
</dbReference>
<feature type="active site" description="Proton donor/acceptor" evidence="2">
    <location>
        <position position="144"/>
    </location>
</feature>
<evidence type="ECO:0000313" key="4">
    <source>
        <dbReference type="EMBL" id="SER14222.1"/>
    </source>
</evidence>
<keyword evidence="3" id="KW-1133">Transmembrane helix</keyword>
<dbReference type="CDD" id="cd05826">
    <property type="entry name" value="Sortase_B"/>
    <property type="match status" value="1"/>
</dbReference>
<dbReference type="RefSeq" id="WP_089746763.1">
    <property type="nucleotide sequence ID" value="NZ_FOGF01000021.1"/>
</dbReference>
<reference evidence="4 5" key="1">
    <citation type="submission" date="2016-10" db="EMBL/GenBank/DDBJ databases">
        <authorList>
            <person name="de Groot N.N."/>
        </authorList>
    </citation>
    <scope>NUCLEOTIDE SEQUENCE [LARGE SCALE GENOMIC DNA]</scope>
    <source>
        <strain evidence="4 5">DSM 15827</strain>
    </source>
</reference>
<name>A0A1H9LRT6_9LACT</name>
<protein>
    <submittedName>
        <fullName evidence="4">Sortase B</fullName>
    </submittedName>
</protein>
<dbReference type="EMBL" id="FOGF01000021">
    <property type="protein sequence ID" value="SER14222.1"/>
    <property type="molecule type" value="Genomic_DNA"/>
</dbReference>
<evidence type="ECO:0000256" key="2">
    <source>
        <dbReference type="PIRSR" id="PIRSR605754-1"/>
    </source>
</evidence>
<sequence length="255" mass="29818">MEKSTNLVNRNFSISIFPKIFKIIDYIINSFILLFLCLSFIYCCYSIWDTTQIYNKADSNIYDIYKPSSKGNLSFEELVRINKEVIGWININDTHIDYPIVQCEDNFKYVNTGADGEYSLAGSIFMDYRNNKDFSNMNNILYGHNMEKQAMFGEIKNYCDKDFFSNHLNGRLYYDSDWHNIEIIAVMKVDAYDEFIYNTSYADISDETKIIEYISKNAININVENIEHGKRFLTMSTCTPEITNGRHVLIGQIED</sequence>
<proteinExistence type="predicted"/>
<dbReference type="SUPFAM" id="SSF63817">
    <property type="entry name" value="Sortase"/>
    <property type="match status" value="1"/>
</dbReference>
<dbReference type="STRING" id="137733.SAMN05421767_12118"/>
<dbReference type="AlphaFoldDB" id="A0A1H9LRT6"/>